<dbReference type="Proteomes" id="UP000217507">
    <property type="component" value="Chromosome"/>
</dbReference>
<evidence type="ECO:0000313" key="4">
    <source>
        <dbReference type="EMBL" id="BAY72108.1"/>
    </source>
</evidence>
<comment type="similarity">
    <text evidence="1">Belongs to the UPF0337 (CsbD) family.</text>
</comment>
<feature type="domain" description="CsbD-like" evidence="3">
    <location>
        <begin position="5"/>
        <end position="57"/>
    </location>
</feature>
<evidence type="ECO:0000259" key="3">
    <source>
        <dbReference type="Pfam" id="PF05532"/>
    </source>
</evidence>
<reference evidence="4 5" key="1">
    <citation type="submission" date="2017-06" db="EMBL/GenBank/DDBJ databases">
        <title>Genome sequencing of cyanobaciteial culture collection at National Institute for Environmental Studies (NIES).</title>
        <authorList>
            <person name="Hirose Y."/>
            <person name="Shimura Y."/>
            <person name="Fujisawa T."/>
            <person name="Nakamura Y."/>
            <person name="Kawachi M."/>
        </authorList>
    </citation>
    <scope>NUCLEOTIDE SEQUENCE [LARGE SCALE GENOMIC DNA]</scope>
    <source>
        <strain evidence="4 5">NIES-23</strain>
    </source>
</reference>
<name>A0A1Z4KT09_ANAVA</name>
<gene>
    <name evidence="4" type="ORF">NIES23_49320</name>
</gene>
<protein>
    <recommendedName>
        <fullName evidence="3">CsbD-like domain-containing protein</fullName>
    </recommendedName>
</protein>
<evidence type="ECO:0000313" key="5">
    <source>
        <dbReference type="Proteomes" id="UP000217507"/>
    </source>
</evidence>
<organism evidence="4 5">
    <name type="scientific">Trichormus variabilis NIES-23</name>
    <dbReference type="NCBI Taxonomy" id="1973479"/>
    <lineage>
        <taxon>Bacteria</taxon>
        <taxon>Bacillati</taxon>
        <taxon>Cyanobacteriota</taxon>
        <taxon>Cyanophyceae</taxon>
        <taxon>Nostocales</taxon>
        <taxon>Nostocaceae</taxon>
        <taxon>Trichormus</taxon>
    </lineage>
</organism>
<feature type="compositionally biased region" description="Basic and acidic residues" evidence="2">
    <location>
        <begin position="29"/>
        <end position="60"/>
    </location>
</feature>
<feature type="region of interest" description="Disordered" evidence="2">
    <location>
        <begin position="1"/>
        <end position="60"/>
    </location>
</feature>
<sequence>MSLEDRAKATGKNIEGKAQEALGNVTGDPEDKAEGKAKQAESEVRHGVEDVKDNVKKKID</sequence>
<dbReference type="Pfam" id="PF05532">
    <property type="entry name" value="CsbD"/>
    <property type="match status" value="1"/>
</dbReference>
<dbReference type="SMR" id="A0A1Z4KT09"/>
<dbReference type="InterPro" id="IPR008462">
    <property type="entry name" value="CsbD"/>
</dbReference>
<dbReference type="SUPFAM" id="SSF69047">
    <property type="entry name" value="Hypothetical protein YjbJ"/>
    <property type="match status" value="1"/>
</dbReference>
<dbReference type="AlphaFoldDB" id="A0A1Z4KT09"/>
<dbReference type="Gene3D" id="1.10.1470.10">
    <property type="entry name" value="YjbJ"/>
    <property type="match status" value="1"/>
</dbReference>
<proteinExistence type="inferred from homology"/>
<evidence type="ECO:0000256" key="1">
    <source>
        <dbReference type="ARBA" id="ARBA00009129"/>
    </source>
</evidence>
<accession>A0A1Z4KT09</accession>
<dbReference type="InterPro" id="IPR036629">
    <property type="entry name" value="YjbJ_sf"/>
</dbReference>
<dbReference type="EMBL" id="AP018216">
    <property type="protein sequence ID" value="BAY72108.1"/>
    <property type="molecule type" value="Genomic_DNA"/>
</dbReference>
<evidence type="ECO:0000256" key="2">
    <source>
        <dbReference type="SAM" id="MobiDB-lite"/>
    </source>
</evidence>
<feature type="compositionally biased region" description="Basic and acidic residues" evidence="2">
    <location>
        <begin position="1"/>
        <end position="18"/>
    </location>
</feature>